<evidence type="ECO:0000256" key="2">
    <source>
        <dbReference type="ARBA" id="ARBA00006178"/>
    </source>
</evidence>
<keyword evidence="9" id="KW-1185">Reference proteome</keyword>
<evidence type="ECO:0000256" key="4">
    <source>
        <dbReference type="ARBA" id="ARBA00023163"/>
    </source>
</evidence>
<dbReference type="InterPro" id="IPR045144">
    <property type="entry name" value="TAF4"/>
</dbReference>
<dbReference type="PANTHER" id="PTHR15138">
    <property type="entry name" value="TRANSCRIPTION INITIATION FACTOR TFIID SUBUNIT 4"/>
    <property type="match status" value="1"/>
</dbReference>
<sequence length="207" mass="22644">MAFNRMWLKTRASEEASLQMSLSSPLLSSPLLSSPLLSSPLLYSPLLSSLFLSSPLFFSLSLAPNKSNDILGAVAHYLCRNVCLYSHRLHCGPGTIPALPACGDDCPSVQSEGLVCPRVTRSRLHWLPQPCRRGKFVGTLAWKSSLVVLCPGVSGSTAGSPASSSVPSTSSRQRQRITRVNLRDIIFYMEQERETAHSLLLYRALLK</sequence>
<reference evidence="8" key="1">
    <citation type="submission" date="2020-03" db="EMBL/GenBank/DDBJ databases">
        <authorList>
            <person name="Weist P."/>
        </authorList>
    </citation>
    <scope>NUCLEOTIDE SEQUENCE</scope>
</reference>
<evidence type="ECO:0000313" key="9">
    <source>
        <dbReference type="Proteomes" id="UP001153269"/>
    </source>
</evidence>
<feature type="compositionally biased region" description="Low complexity" evidence="6">
    <location>
        <begin position="155"/>
        <end position="172"/>
    </location>
</feature>
<gene>
    <name evidence="8" type="ORF">PLEPLA_LOCUS40662</name>
</gene>
<keyword evidence="4" id="KW-0804">Transcription</keyword>
<comment type="subcellular location">
    <subcellularLocation>
        <location evidence="1">Nucleus</location>
    </subcellularLocation>
</comment>
<evidence type="ECO:0000256" key="3">
    <source>
        <dbReference type="ARBA" id="ARBA00023015"/>
    </source>
</evidence>
<evidence type="ECO:0000256" key="1">
    <source>
        <dbReference type="ARBA" id="ARBA00004123"/>
    </source>
</evidence>
<feature type="region of interest" description="Disordered" evidence="6">
    <location>
        <begin position="155"/>
        <end position="175"/>
    </location>
</feature>
<dbReference type="AlphaFoldDB" id="A0A9N7Z7Q9"/>
<comment type="caution">
    <text evidence="8">The sequence shown here is derived from an EMBL/GenBank/DDBJ whole genome shotgun (WGS) entry which is preliminary data.</text>
</comment>
<dbReference type="EMBL" id="CADEAL010004147">
    <property type="protein sequence ID" value="CAB1452912.1"/>
    <property type="molecule type" value="Genomic_DNA"/>
</dbReference>
<evidence type="ECO:0000313" key="8">
    <source>
        <dbReference type="EMBL" id="CAB1452912.1"/>
    </source>
</evidence>
<dbReference type="PANTHER" id="PTHR15138:SF22">
    <property type="entry name" value="TAFH DOMAIN-CONTAINING PROTEIN"/>
    <property type="match status" value="1"/>
</dbReference>
<keyword evidence="3" id="KW-0805">Transcription regulation</keyword>
<keyword evidence="5" id="KW-0539">Nucleus</keyword>
<dbReference type="Pfam" id="PF05236">
    <property type="entry name" value="TAF4"/>
    <property type="match status" value="1"/>
</dbReference>
<dbReference type="GO" id="GO:0003677">
    <property type="term" value="F:DNA binding"/>
    <property type="evidence" value="ECO:0007669"/>
    <property type="project" value="TreeGrafter"/>
</dbReference>
<feature type="domain" description="Transcription initiation factor TFIID component TAF4 C-terminal" evidence="7">
    <location>
        <begin position="164"/>
        <end position="204"/>
    </location>
</feature>
<dbReference type="GO" id="GO:0006367">
    <property type="term" value="P:transcription initiation at RNA polymerase II promoter"/>
    <property type="evidence" value="ECO:0007669"/>
    <property type="project" value="TreeGrafter"/>
</dbReference>
<evidence type="ECO:0000256" key="6">
    <source>
        <dbReference type="SAM" id="MobiDB-lite"/>
    </source>
</evidence>
<proteinExistence type="inferred from homology"/>
<evidence type="ECO:0000256" key="5">
    <source>
        <dbReference type="ARBA" id="ARBA00023242"/>
    </source>
</evidence>
<accession>A0A9N7Z7Q9</accession>
<name>A0A9N7Z7Q9_PLEPL</name>
<dbReference type="InterPro" id="IPR007900">
    <property type="entry name" value="TAF4_C"/>
</dbReference>
<evidence type="ECO:0000259" key="7">
    <source>
        <dbReference type="Pfam" id="PF05236"/>
    </source>
</evidence>
<dbReference type="Proteomes" id="UP001153269">
    <property type="component" value="Unassembled WGS sequence"/>
</dbReference>
<comment type="similarity">
    <text evidence="2">Belongs to the TAF4 family.</text>
</comment>
<protein>
    <recommendedName>
        <fullName evidence="7">Transcription initiation factor TFIID component TAF4 C-terminal domain-containing protein</fullName>
    </recommendedName>
</protein>
<dbReference type="GO" id="GO:0005669">
    <property type="term" value="C:transcription factor TFIID complex"/>
    <property type="evidence" value="ECO:0007669"/>
    <property type="project" value="InterPro"/>
</dbReference>
<dbReference type="GO" id="GO:0016251">
    <property type="term" value="F:RNA polymerase II general transcription initiation factor activity"/>
    <property type="evidence" value="ECO:0007669"/>
    <property type="project" value="TreeGrafter"/>
</dbReference>
<organism evidence="8 9">
    <name type="scientific">Pleuronectes platessa</name>
    <name type="common">European plaice</name>
    <dbReference type="NCBI Taxonomy" id="8262"/>
    <lineage>
        <taxon>Eukaryota</taxon>
        <taxon>Metazoa</taxon>
        <taxon>Chordata</taxon>
        <taxon>Craniata</taxon>
        <taxon>Vertebrata</taxon>
        <taxon>Euteleostomi</taxon>
        <taxon>Actinopterygii</taxon>
        <taxon>Neopterygii</taxon>
        <taxon>Teleostei</taxon>
        <taxon>Neoteleostei</taxon>
        <taxon>Acanthomorphata</taxon>
        <taxon>Carangaria</taxon>
        <taxon>Pleuronectiformes</taxon>
        <taxon>Pleuronectoidei</taxon>
        <taxon>Pleuronectidae</taxon>
        <taxon>Pleuronectes</taxon>
    </lineage>
</organism>